<gene>
    <name evidence="5" type="ORF">ABG768_020445</name>
</gene>
<keyword evidence="3" id="KW-0342">GTP-binding</keyword>
<evidence type="ECO:0000259" key="4">
    <source>
        <dbReference type="PROSITE" id="PS51720"/>
    </source>
</evidence>
<name>A0AAW2AY94_CULAL</name>
<dbReference type="EMBL" id="JAWDJR010000003">
    <property type="protein sequence ID" value="KAK9978706.1"/>
    <property type="molecule type" value="Genomic_DNA"/>
</dbReference>
<dbReference type="InterPro" id="IPR027417">
    <property type="entry name" value="P-loop_NTPase"/>
</dbReference>
<accession>A0AAW2AY94</accession>
<sequence>MTVGLNLVLLGKTGAGKSASGNTILGRQAFISEKSSKSVTQNITVQTGTVGDIPVNVYDTPGLFYSDMREQEIQQIYEKVLQKCESGHCLFLLVIKADRFTEEERKTVEKIKKLLGEKRLKKTWILFTGGDELEEENMTIKKFIDDNGALKKLVRKFDRRYHVFNNKKKGDTTQVRKLLVAAVPEAAAIGIKMDPQAKERLKLLRQQQRINLKLIIKQSYTLNTFMCDLEQITVYFLKLDIILLGIPQSIHYKEYDKKKIIKL</sequence>
<reference evidence="5 6" key="1">
    <citation type="submission" date="2024-05" db="EMBL/GenBank/DDBJ databases">
        <title>A high-quality chromosomal-level genome assembly of Topmouth culter (Culter alburnus).</title>
        <authorList>
            <person name="Zhao H."/>
        </authorList>
    </citation>
    <scope>NUCLEOTIDE SEQUENCE [LARGE SCALE GENOMIC DNA]</scope>
    <source>
        <strain evidence="5">CATC2023</strain>
        <tissue evidence="5">Muscle</tissue>
    </source>
</reference>
<keyword evidence="6" id="KW-1185">Reference proteome</keyword>
<dbReference type="FunFam" id="3.40.50.300:FF:001809">
    <property type="entry name" value="Si:ch1073-365p7.2"/>
    <property type="match status" value="1"/>
</dbReference>
<evidence type="ECO:0000313" key="5">
    <source>
        <dbReference type="EMBL" id="KAK9978706.1"/>
    </source>
</evidence>
<dbReference type="PANTHER" id="PTHR10903:SF170">
    <property type="entry name" value="GTPASE IMAP FAMILY MEMBER 7"/>
    <property type="match status" value="1"/>
</dbReference>
<dbReference type="InterPro" id="IPR006703">
    <property type="entry name" value="G_AIG1"/>
</dbReference>
<feature type="domain" description="AIG1-type G" evidence="4">
    <location>
        <begin position="2"/>
        <end position="206"/>
    </location>
</feature>
<comment type="similarity">
    <text evidence="1">Belongs to the TRAFAC class TrmE-Era-EngA-EngB-Septin-like GTPase superfamily. AIG1/Toc34/Toc159-like paraseptin GTPase family. IAN subfamily.</text>
</comment>
<comment type="caution">
    <text evidence="5">The sequence shown here is derived from an EMBL/GenBank/DDBJ whole genome shotgun (WGS) entry which is preliminary data.</text>
</comment>
<organism evidence="5 6">
    <name type="scientific">Culter alburnus</name>
    <name type="common">Topmouth culter</name>
    <dbReference type="NCBI Taxonomy" id="194366"/>
    <lineage>
        <taxon>Eukaryota</taxon>
        <taxon>Metazoa</taxon>
        <taxon>Chordata</taxon>
        <taxon>Craniata</taxon>
        <taxon>Vertebrata</taxon>
        <taxon>Euteleostomi</taxon>
        <taxon>Actinopterygii</taxon>
        <taxon>Neopterygii</taxon>
        <taxon>Teleostei</taxon>
        <taxon>Ostariophysi</taxon>
        <taxon>Cypriniformes</taxon>
        <taxon>Xenocyprididae</taxon>
        <taxon>Xenocypridinae</taxon>
        <taxon>Culter</taxon>
    </lineage>
</organism>
<dbReference type="PROSITE" id="PS51720">
    <property type="entry name" value="G_AIG1"/>
    <property type="match status" value="1"/>
</dbReference>
<evidence type="ECO:0000313" key="6">
    <source>
        <dbReference type="Proteomes" id="UP001479290"/>
    </source>
</evidence>
<protein>
    <recommendedName>
        <fullName evidence="4">AIG1-type G domain-containing protein</fullName>
    </recommendedName>
</protein>
<dbReference type="PANTHER" id="PTHR10903">
    <property type="entry name" value="GTPASE, IMAP FAMILY MEMBER-RELATED"/>
    <property type="match status" value="1"/>
</dbReference>
<dbReference type="InterPro" id="IPR045058">
    <property type="entry name" value="GIMA/IAN/Toc"/>
</dbReference>
<evidence type="ECO:0000256" key="2">
    <source>
        <dbReference type="ARBA" id="ARBA00022741"/>
    </source>
</evidence>
<dbReference type="AlphaFoldDB" id="A0AAW2AY94"/>
<dbReference type="Gene3D" id="3.40.50.300">
    <property type="entry name" value="P-loop containing nucleotide triphosphate hydrolases"/>
    <property type="match status" value="1"/>
</dbReference>
<evidence type="ECO:0000256" key="3">
    <source>
        <dbReference type="ARBA" id="ARBA00023134"/>
    </source>
</evidence>
<evidence type="ECO:0000256" key="1">
    <source>
        <dbReference type="ARBA" id="ARBA00008535"/>
    </source>
</evidence>
<proteinExistence type="inferred from homology"/>
<dbReference type="Pfam" id="PF04548">
    <property type="entry name" value="AIG1"/>
    <property type="match status" value="1"/>
</dbReference>
<keyword evidence="2" id="KW-0547">Nucleotide-binding</keyword>
<dbReference type="GO" id="GO:0005525">
    <property type="term" value="F:GTP binding"/>
    <property type="evidence" value="ECO:0007669"/>
    <property type="project" value="UniProtKB-KW"/>
</dbReference>
<dbReference type="SUPFAM" id="SSF52540">
    <property type="entry name" value="P-loop containing nucleoside triphosphate hydrolases"/>
    <property type="match status" value="1"/>
</dbReference>
<dbReference type="Proteomes" id="UP001479290">
    <property type="component" value="Unassembled WGS sequence"/>
</dbReference>